<sequence length="149" mass="15990">MSLANLSPFPGSKKKEKRVGRGPGSGHGKTSCRGHKGQKARTGGGVPPWFEGGQMPILRRLPKRGFKNPFRVEYAVFNVGDLAKKFEAGAEVTPETLRKARLLKGKPRPVKILGDGELNIALKIKCHAVSASARKKIEAAGGTVEIIPL</sequence>
<comment type="caution">
    <text evidence="8">The sequence shown here is derived from an EMBL/GenBank/DDBJ whole genome shotgun (WGS) entry which is preliminary data.</text>
</comment>
<keyword evidence="2 4" id="KW-0689">Ribosomal protein</keyword>
<dbReference type="EMBL" id="DROK01000038">
    <property type="protein sequence ID" value="HHI96467.1"/>
    <property type="molecule type" value="Genomic_DNA"/>
</dbReference>
<evidence type="ECO:0000256" key="5">
    <source>
        <dbReference type="RuleBase" id="RU003888"/>
    </source>
</evidence>
<comment type="similarity">
    <text evidence="1 4 5">Belongs to the universal ribosomal protein uL15 family.</text>
</comment>
<dbReference type="GO" id="GO:0003735">
    <property type="term" value="F:structural constituent of ribosome"/>
    <property type="evidence" value="ECO:0007669"/>
    <property type="project" value="InterPro"/>
</dbReference>
<dbReference type="SUPFAM" id="SSF52080">
    <property type="entry name" value="Ribosomal proteins L15p and L18e"/>
    <property type="match status" value="1"/>
</dbReference>
<evidence type="ECO:0000256" key="2">
    <source>
        <dbReference type="ARBA" id="ARBA00022980"/>
    </source>
</evidence>
<gene>
    <name evidence="4" type="primary">rplO</name>
    <name evidence="8" type="ORF">ENJ96_01290</name>
</gene>
<evidence type="ECO:0000256" key="1">
    <source>
        <dbReference type="ARBA" id="ARBA00007320"/>
    </source>
</evidence>
<evidence type="ECO:0000256" key="4">
    <source>
        <dbReference type="HAMAP-Rule" id="MF_01341"/>
    </source>
</evidence>
<organism evidence="8">
    <name type="scientific">Thermodesulfatator atlanticus</name>
    <dbReference type="NCBI Taxonomy" id="501497"/>
    <lineage>
        <taxon>Bacteria</taxon>
        <taxon>Pseudomonadati</taxon>
        <taxon>Thermodesulfobacteriota</taxon>
        <taxon>Thermodesulfobacteria</taxon>
        <taxon>Thermodesulfobacteriales</taxon>
        <taxon>Thermodesulfatatoraceae</taxon>
        <taxon>Thermodesulfatator</taxon>
    </lineage>
</organism>
<evidence type="ECO:0000256" key="3">
    <source>
        <dbReference type="ARBA" id="ARBA00023274"/>
    </source>
</evidence>
<dbReference type="NCBIfam" id="TIGR01071">
    <property type="entry name" value="rplO_bact"/>
    <property type="match status" value="1"/>
</dbReference>
<evidence type="ECO:0000259" key="7">
    <source>
        <dbReference type="Pfam" id="PF00828"/>
    </source>
</evidence>
<reference evidence="8" key="1">
    <citation type="journal article" date="2020" name="mSystems">
        <title>Genome- and Community-Level Interaction Insights into Carbon Utilization and Element Cycling Functions of Hydrothermarchaeota in Hydrothermal Sediment.</title>
        <authorList>
            <person name="Zhou Z."/>
            <person name="Liu Y."/>
            <person name="Xu W."/>
            <person name="Pan J."/>
            <person name="Luo Z.H."/>
            <person name="Li M."/>
        </authorList>
    </citation>
    <scope>NUCLEOTIDE SEQUENCE [LARGE SCALE GENOMIC DNA]</scope>
    <source>
        <strain evidence="8">HyVt-533</strain>
    </source>
</reference>
<dbReference type="GO" id="GO:0019843">
    <property type="term" value="F:rRNA binding"/>
    <property type="evidence" value="ECO:0007669"/>
    <property type="project" value="UniProtKB-UniRule"/>
</dbReference>
<evidence type="ECO:0000256" key="6">
    <source>
        <dbReference type="SAM" id="MobiDB-lite"/>
    </source>
</evidence>
<proteinExistence type="inferred from homology"/>
<feature type="compositionally biased region" description="Basic residues" evidence="6">
    <location>
        <begin position="30"/>
        <end position="39"/>
    </location>
</feature>
<evidence type="ECO:0000313" key="8">
    <source>
        <dbReference type="EMBL" id="HHI96467.1"/>
    </source>
</evidence>
<dbReference type="PROSITE" id="PS00475">
    <property type="entry name" value="RIBOSOMAL_L15"/>
    <property type="match status" value="1"/>
</dbReference>
<dbReference type="InterPro" id="IPR021131">
    <property type="entry name" value="Ribosomal_uL15/eL18"/>
</dbReference>
<feature type="region of interest" description="Disordered" evidence="6">
    <location>
        <begin position="1"/>
        <end position="54"/>
    </location>
</feature>
<dbReference type="Gene3D" id="3.100.10.10">
    <property type="match status" value="1"/>
</dbReference>
<keyword evidence="4" id="KW-0699">rRNA-binding</keyword>
<dbReference type="Pfam" id="PF00828">
    <property type="entry name" value="Ribosomal_L27A"/>
    <property type="match status" value="1"/>
</dbReference>
<keyword evidence="3 4" id="KW-0687">Ribonucleoprotein</keyword>
<protein>
    <recommendedName>
        <fullName evidence="4">Large ribosomal subunit protein uL15</fullName>
    </recommendedName>
</protein>
<dbReference type="InterPro" id="IPR036227">
    <property type="entry name" value="Ribosomal_uL15/eL18_sf"/>
</dbReference>
<accession>A0A7V5U1T2</accession>
<dbReference type="AlphaFoldDB" id="A0A7V5U1T2"/>
<keyword evidence="4" id="KW-0694">RNA-binding</keyword>
<dbReference type="Proteomes" id="UP000886101">
    <property type="component" value="Unassembled WGS sequence"/>
</dbReference>
<comment type="subunit">
    <text evidence="4">Part of the 50S ribosomal subunit.</text>
</comment>
<dbReference type="GO" id="GO:0022625">
    <property type="term" value="C:cytosolic large ribosomal subunit"/>
    <property type="evidence" value="ECO:0007669"/>
    <property type="project" value="TreeGrafter"/>
</dbReference>
<dbReference type="PANTHER" id="PTHR12934:SF11">
    <property type="entry name" value="LARGE RIBOSOMAL SUBUNIT PROTEIN UL15M"/>
    <property type="match status" value="1"/>
</dbReference>
<name>A0A7V5U1T2_9BACT</name>
<comment type="function">
    <text evidence="4">Binds to the 23S rRNA.</text>
</comment>
<dbReference type="InterPro" id="IPR030878">
    <property type="entry name" value="Ribosomal_uL15"/>
</dbReference>
<dbReference type="PANTHER" id="PTHR12934">
    <property type="entry name" value="50S RIBOSOMAL PROTEIN L15"/>
    <property type="match status" value="1"/>
</dbReference>
<dbReference type="GO" id="GO:0006412">
    <property type="term" value="P:translation"/>
    <property type="evidence" value="ECO:0007669"/>
    <property type="project" value="UniProtKB-UniRule"/>
</dbReference>
<dbReference type="HAMAP" id="MF_01341">
    <property type="entry name" value="Ribosomal_uL15"/>
    <property type="match status" value="1"/>
</dbReference>
<dbReference type="InterPro" id="IPR001196">
    <property type="entry name" value="Ribosomal_uL15_CS"/>
</dbReference>
<dbReference type="InterPro" id="IPR005749">
    <property type="entry name" value="Ribosomal_uL15_bac-type"/>
</dbReference>
<feature type="domain" description="Large ribosomal subunit protein uL15/eL18" evidence="7">
    <location>
        <begin position="77"/>
        <end position="145"/>
    </location>
</feature>